<comment type="caution">
    <text evidence="2">The sequence shown here is derived from an EMBL/GenBank/DDBJ whole genome shotgun (WGS) entry which is preliminary data.</text>
</comment>
<organism evidence="2 3">
    <name type="scientific">Nocardioides ginsengisoli</name>
    <dbReference type="NCBI Taxonomy" id="363868"/>
    <lineage>
        <taxon>Bacteria</taxon>
        <taxon>Bacillati</taxon>
        <taxon>Actinomycetota</taxon>
        <taxon>Actinomycetes</taxon>
        <taxon>Propionibacteriales</taxon>
        <taxon>Nocardioidaceae</taxon>
        <taxon>Nocardioides</taxon>
    </lineage>
</organism>
<dbReference type="Proteomes" id="UP001597229">
    <property type="component" value="Unassembled WGS sequence"/>
</dbReference>
<protein>
    <submittedName>
        <fullName evidence="2">Nuclear transport factor 2 family protein</fullName>
    </submittedName>
</protein>
<sequence>MSPADQLELTDLVHRYAAGVDDRDLEAVAVLFCDDATLTTPAGTQVGREEVLAALGAVRDLPVTLHALVGTVFTSVSDDEATGRVACIAHHVFERDGVTRDDVWHLVYRDAYRRTAQGWRFASRELDVRFRSAGDVRLG</sequence>
<gene>
    <name evidence="2" type="ORF">ACFQ3F_07985</name>
</gene>
<dbReference type="SUPFAM" id="SSF54427">
    <property type="entry name" value="NTF2-like"/>
    <property type="match status" value="1"/>
</dbReference>
<evidence type="ECO:0000313" key="2">
    <source>
        <dbReference type="EMBL" id="MFD1247725.1"/>
    </source>
</evidence>
<dbReference type="CDD" id="cd00531">
    <property type="entry name" value="NTF2_like"/>
    <property type="match status" value="1"/>
</dbReference>
<dbReference type="InterPro" id="IPR037401">
    <property type="entry name" value="SnoaL-like"/>
</dbReference>
<dbReference type="Gene3D" id="3.10.450.50">
    <property type="match status" value="1"/>
</dbReference>
<feature type="domain" description="SnoaL-like" evidence="1">
    <location>
        <begin position="4"/>
        <end position="124"/>
    </location>
</feature>
<dbReference type="RefSeq" id="WP_367918859.1">
    <property type="nucleotide sequence ID" value="NZ_BAABAC010000015.1"/>
</dbReference>
<dbReference type="InterPro" id="IPR032710">
    <property type="entry name" value="NTF2-like_dom_sf"/>
</dbReference>
<name>A0ABW3VYT0_9ACTN</name>
<keyword evidence="3" id="KW-1185">Reference proteome</keyword>
<evidence type="ECO:0000313" key="3">
    <source>
        <dbReference type="Proteomes" id="UP001597229"/>
    </source>
</evidence>
<proteinExistence type="predicted"/>
<dbReference type="Pfam" id="PF13577">
    <property type="entry name" value="SnoaL_4"/>
    <property type="match status" value="1"/>
</dbReference>
<evidence type="ECO:0000259" key="1">
    <source>
        <dbReference type="Pfam" id="PF13577"/>
    </source>
</evidence>
<reference evidence="3" key="1">
    <citation type="journal article" date="2019" name="Int. J. Syst. Evol. Microbiol.">
        <title>The Global Catalogue of Microorganisms (GCM) 10K type strain sequencing project: providing services to taxonomists for standard genome sequencing and annotation.</title>
        <authorList>
            <consortium name="The Broad Institute Genomics Platform"/>
            <consortium name="The Broad Institute Genome Sequencing Center for Infectious Disease"/>
            <person name="Wu L."/>
            <person name="Ma J."/>
        </authorList>
    </citation>
    <scope>NUCLEOTIDE SEQUENCE [LARGE SCALE GENOMIC DNA]</scope>
    <source>
        <strain evidence="3">CCUG 52478</strain>
    </source>
</reference>
<accession>A0ABW3VYT0</accession>
<dbReference type="EMBL" id="JBHTLX010000009">
    <property type="protein sequence ID" value="MFD1247725.1"/>
    <property type="molecule type" value="Genomic_DNA"/>
</dbReference>